<dbReference type="GO" id="GO:0160147">
    <property type="term" value="F:tRNA pseudouridine(38-40) synthase activity"/>
    <property type="evidence" value="ECO:0007669"/>
    <property type="project" value="UniProtKB-EC"/>
</dbReference>
<dbReference type="SUPFAM" id="SSF55120">
    <property type="entry name" value="Pseudouridine synthase"/>
    <property type="match status" value="1"/>
</dbReference>
<protein>
    <recommendedName>
        <fullName evidence="4">tRNA pseudouridine synthase A</fullName>
        <ecNumber evidence="4">5.4.99.12</ecNumber>
    </recommendedName>
    <alternativeName>
        <fullName evidence="4">tRNA pseudouridine(38-40) synthase</fullName>
    </alternativeName>
    <alternativeName>
        <fullName evidence="4">tRNA pseudouridylate synthase I</fullName>
    </alternativeName>
    <alternativeName>
        <fullName evidence="4">tRNA-uridine isomerase I</fullName>
    </alternativeName>
</protein>
<dbReference type="InterPro" id="IPR020095">
    <property type="entry name" value="PsdUridine_synth_TruA_C"/>
</dbReference>
<comment type="caution">
    <text evidence="9">The sequence shown here is derived from an EMBL/GenBank/DDBJ whole genome shotgun (WGS) entry which is preliminary data.</text>
</comment>
<dbReference type="GO" id="GO:0031119">
    <property type="term" value="P:tRNA pseudouridine synthesis"/>
    <property type="evidence" value="ECO:0007669"/>
    <property type="project" value="UniProtKB-UniRule"/>
</dbReference>
<feature type="domain" description="Pseudouridine synthase I TruA alpha/beta" evidence="8">
    <location>
        <begin position="156"/>
        <end position="258"/>
    </location>
</feature>
<dbReference type="RefSeq" id="WP_189613508.1">
    <property type="nucleotide sequence ID" value="NZ_BMXR01000018.1"/>
</dbReference>
<dbReference type="Pfam" id="PF01416">
    <property type="entry name" value="PseudoU_synth_1"/>
    <property type="match status" value="2"/>
</dbReference>
<dbReference type="PIRSF" id="PIRSF001430">
    <property type="entry name" value="tRNA_psdUrid_synth"/>
    <property type="match status" value="1"/>
</dbReference>
<gene>
    <name evidence="4 9" type="primary">truA</name>
    <name evidence="9" type="ORF">GCM10007392_47290</name>
</gene>
<evidence type="ECO:0000256" key="4">
    <source>
        <dbReference type="HAMAP-Rule" id="MF_00171"/>
    </source>
</evidence>
<dbReference type="PANTHER" id="PTHR11142">
    <property type="entry name" value="PSEUDOURIDYLATE SYNTHASE"/>
    <property type="match status" value="1"/>
</dbReference>
<dbReference type="EC" id="5.4.99.12" evidence="4"/>
<comment type="subunit">
    <text evidence="4">Homodimer.</text>
</comment>
<keyword evidence="3 4" id="KW-0413">Isomerase</keyword>
<comment type="catalytic activity">
    <reaction evidence="4 7">
        <text>uridine(38/39/40) in tRNA = pseudouridine(38/39/40) in tRNA</text>
        <dbReference type="Rhea" id="RHEA:22376"/>
        <dbReference type="Rhea" id="RHEA-COMP:10085"/>
        <dbReference type="Rhea" id="RHEA-COMP:10087"/>
        <dbReference type="ChEBI" id="CHEBI:65314"/>
        <dbReference type="ChEBI" id="CHEBI:65315"/>
        <dbReference type="EC" id="5.4.99.12"/>
    </reaction>
</comment>
<evidence type="ECO:0000256" key="1">
    <source>
        <dbReference type="ARBA" id="ARBA00009375"/>
    </source>
</evidence>
<dbReference type="GO" id="GO:0003723">
    <property type="term" value="F:RNA binding"/>
    <property type="evidence" value="ECO:0007669"/>
    <property type="project" value="InterPro"/>
</dbReference>
<dbReference type="Proteomes" id="UP000626148">
    <property type="component" value="Unassembled WGS sequence"/>
</dbReference>
<dbReference type="InterPro" id="IPR001406">
    <property type="entry name" value="PsdUridine_synth_TruA"/>
</dbReference>
<evidence type="ECO:0000256" key="5">
    <source>
        <dbReference type="PIRSR" id="PIRSR001430-1"/>
    </source>
</evidence>
<evidence type="ECO:0000256" key="7">
    <source>
        <dbReference type="RuleBase" id="RU003792"/>
    </source>
</evidence>
<dbReference type="FunFam" id="3.30.70.580:FF:000001">
    <property type="entry name" value="tRNA pseudouridine synthase A"/>
    <property type="match status" value="1"/>
</dbReference>
<dbReference type="Gene3D" id="3.30.70.660">
    <property type="entry name" value="Pseudouridine synthase I, catalytic domain, C-terminal subdomain"/>
    <property type="match status" value="1"/>
</dbReference>
<name>A0A918KSW3_9GAMM</name>
<evidence type="ECO:0000313" key="10">
    <source>
        <dbReference type="Proteomes" id="UP000626148"/>
    </source>
</evidence>
<evidence type="ECO:0000256" key="3">
    <source>
        <dbReference type="ARBA" id="ARBA00023235"/>
    </source>
</evidence>
<evidence type="ECO:0000259" key="8">
    <source>
        <dbReference type="Pfam" id="PF01416"/>
    </source>
</evidence>
<feature type="active site" description="Nucleophile" evidence="4 5">
    <location>
        <position position="65"/>
    </location>
</feature>
<dbReference type="HAMAP" id="MF_00171">
    <property type="entry name" value="TruA"/>
    <property type="match status" value="1"/>
</dbReference>
<reference evidence="9" key="2">
    <citation type="submission" date="2020-09" db="EMBL/GenBank/DDBJ databases">
        <authorList>
            <person name="Sun Q."/>
            <person name="Kim S."/>
        </authorList>
    </citation>
    <scope>NUCLEOTIDE SEQUENCE</scope>
    <source>
        <strain evidence="9">KCTC 22169</strain>
    </source>
</reference>
<dbReference type="InterPro" id="IPR020094">
    <property type="entry name" value="TruA/RsuA/RluB/E/F_N"/>
</dbReference>
<comment type="similarity">
    <text evidence="1 4 7">Belongs to the tRNA pseudouridine synthase TruA family.</text>
</comment>
<feature type="domain" description="Pseudouridine synthase I TruA alpha/beta" evidence="8">
    <location>
        <begin position="20"/>
        <end position="116"/>
    </location>
</feature>
<comment type="function">
    <text evidence="4">Formation of pseudouridine at positions 38, 39 and 40 in the anticodon stem and loop of transfer RNAs.</text>
</comment>
<dbReference type="EMBL" id="BMXR01000018">
    <property type="protein sequence ID" value="GGX74457.1"/>
    <property type="molecule type" value="Genomic_DNA"/>
</dbReference>
<evidence type="ECO:0000256" key="6">
    <source>
        <dbReference type="PIRSR" id="PIRSR001430-2"/>
    </source>
</evidence>
<dbReference type="PANTHER" id="PTHR11142:SF0">
    <property type="entry name" value="TRNA PSEUDOURIDINE SYNTHASE-LIKE 1"/>
    <property type="match status" value="1"/>
</dbReference>
<comment type="caution">
    <text evidence="4">Lacks conserved residue(s) required for the propagation of feature annotation.</text>
</comment>
<dbReference type="CDD" id="cd02570">
    <property type="entry name" value="PseudoU_synth_EcTruA"/>
    <property type="match status" value="1"/>
</dbReference>
<feature type="binding site" evidence="4 6">
    <location>
        <position position="123"/>
    </location>
    <ligand>
        <name>substrate</name>
    </ligand>
</feature>
<dbReference type="InterPro" id="IPR020097">
    <property type="entry name" value="PsdUridine_synth_TruA_a/b_dom"/>
</dbReference>
<sequence>MTEIFPFAHPDHRYRIAMGVEYRGSEYYGWQIQKSGVPTVQAELTRAISRVANHPVDLIVAGRTDAGVHASNQVIHFDTFSARKEYGWCVGTNTLLPKDISVQWAKIVDNEFHARFSAKERAYRYIVYNAPVPGGILRDGLTWERRPLDVERMQAAADLLLGEHDFSAFRAANCQAQSPVKEVRELTLVQQGRLIVLQARANGFLYHMVRNIMGVLIEIGRGDKPVEWAAEVLATRDRNLGGVTAPAAGLYFIRAQYERNDLPYREPGPAFLDGFPGLADV</sequence>
<accession>A0A918KSW3</accession>
<evidence type="ECO:0000256" key="2">
    <source>
        <dbReference type="ARBA" id="ARBA00022694"/>
    </source>
</evidence>
<dbReference type="Gene3D" id="3.30.70.580">
    <property type="entry name" value="Pseudouridine synthase I, catalytic domain, N-terminal subdomain"/>
    <property type="match status" value="1"/>
</dbReference>
<dbReference type="NCBIfam" id="TIGR00071">
    <property type="entry name" value="hisT_truA"/>
    <property type="match status" value="1"/>
</dbReference>
<dbReference type="AlphaFoldDB" id="A0A918KSW3"/>
<proteinExistence type="inferred from homology"/>
<organism evidence="9 10">
    <name type="scientific">Saccharospirillum salsuginis</name>
    <dbReference type="NCBI Taxonomy" id="418750"/>
    <lineage>
        <taxon>Bacteria</taxon>
        <taxon>Pseudomonadati</taxon>
        <taxon>Pseudomonadota</taxon>
        <taxon>Gammaproteobacteria</taxon>
        <taxon>Oceanospirillales</taxon>
        <taxon>Saccharospirillaceae</taxon>
        <taxon>Saccharospirillum</taxon>
    </lineage>
</organism>
<evidence type="ECO:0000313" key="9">
    <source>
        <dbReference type="EMBL" id="GGX74457.1"/>
    </source>
</evidence>
<keyword evidence="2 4" id="KW-0819">tRNA processing</keyword>
<dbReference type="InterPro" id="IPR020103">
    <property type="entry name" value="PsdUridine_synth_cat_dom_sf"/>
</dbReference>
<reference evidence="9" key="1">
    <citation type="journal article" date="2014" name="Int. J. Syst. Evol. Microbiol.">
        <title>Complete genome sequence of Corynebacterium casei LMG S-19264T (=DSM 44701T), isolated from a smear-ripened cheese.</title>
        <authorList>
            <consortium name="US DOE Joint Genome Institute (JGI-PGF)"/>
            <person name="Walter F."/>
            <person name="Albersmeier A."/>
            <person name="Kalinowski J."/>
            <person name="Ruckert C."/>
        </authorList>
    </citation>
    <scope>NUCLEOTIDE SEQUENCE</scope>
    <source>
        <strain evidence="9">KCTC 22169</strain>
    </source>
</reference>
<keyword evidence="10" id="KW-1185">Reference proteome</keyword>